<keyword evidence="3" id="KW-1185">Reference proteome</keyword>
<evidence type="ECO:0000313" key="2">
    <source>
        <dbReference type="EMBL" id="GEO17760.1"/>
    </source>
</evidence>
<comment type="caution">
    <text evidence="2">The sequence shown here is derived from an EMBL/GenBank/DDBJ whole genome shotgun (WGS) entry which is preliminary data.</text>
</comment>
<reference evidence="2 3" key="1">
    <citation type="submission" date="2019-07" db="EMBL/GenBank/DDBJ databases">
        <title>Whole genome shotgun sequence of Microvirga aerophila NBRC 106136.</title>
        <authorList>
            <person name="Hosoyama A."/>
            <person name="Uohara A."/>
            <person name="Ohji S."/>
            <person name="Ichikawa N."/>
        </authorList>
    </citation>
    <scope>NUCLEOTIDE SEQUENCE [LARGE SCALE GENOMIC DNA]</scope>
    <source>
        <strain evidence="2 3">NBRC 106136</strain>
    </source>
</reference>
<protein>
    <submittedName>
        <fullName evidence="2">Uncharacterized protein</fullName>
    </submittedName>
</protein>
<evidence type="ECO:0000256" key="1">
    <source>
        <dbReference type="SAM" id="MobiDB-lite"/>
    </source>
</evidence>
<dbReference type="AlphaFoldDB" id="A0A512C0N6"/>
<evidence type="ECO:0000313" key="3">
    <source>
        <dbReference type="Proteomes" id="UP000321085"/>
    </source>
</evidence>
<sequence length="71" mass="7761">MTRAGGFYARKRLHIIGKASPVAVKAMRIHKTIQLELKLRERMNFAGHGTDQAATEGSAGVVSPNFRAPSR</sequence>
<proteinExistence type="predicted"/>
<gene>
    <name evidence="2" type="ORF">MAE02_54560</name>
</gene>
<dbReference type="Proteomes" id="UP000321085">
    <property type="component" value="Unassembled WGS sequence"/>
</dbReference>
<feature type="region of interest" description="Disordered" evidence="1">
    <location>
        <begin position="50"/>
        <end position="71"/>
    </location>
</feature>
<accession>A0A512C0N6</accession>
<organism evidence="2 3">
    <name type="scientific">Microvirga aerophila</name>
    <dbReference type="NCBI Taxonomy" id="670291"/>
    <lineage>
        <taxon>Bacteria</taxon>
        <taxon>Pseudomonadati</taxon>
        <taxon>Pseudomonadota</taxon>
        <taxon>Alphaproteobacteria</taxon>
        <taxon>Hyphomicrobiales</taxon>
        <taxon>Methylobacteriaceae</taxon>
        <taxon>Microvirga</taxon>
    </lineage>
</organism>
<name>A0A512C0N6_9HYPH</name>
<dbReference type="EMBL" id="BJYU01000123">
    <property type="protein sequence ID" value="GEO17760.1"/>
    <property type="molecule type" value="Genomic_DNA"/>
</dbReference>